<keyword evidence="3" id="KW-1185">Reference proteome</keyword>
<dbReference type="Proteomes" id="UP000838878">
    <property type="component" value="Chromosome 4"/>
</dbReference>
<dbReference type="EMBL" id="OV170224">
    <property type="protein sequence ID" value="CAH0723662.1"/>
    <property type="molecule type" value="Genomic_DNA"/>
</dbReference>
<organism evidence="2 3">
    <name type="scientific">Brenthis ino</name>
    <name type="common">lesser marbled fritillary</name>
    <dbReference type="NCBI Taxonomy" id="405034"/>
    <lineage>
        <taxon>Eukaryota</taxon>
        <taxon>Metazoa</taxon>
        <taxon>Ecdysozoa</taxon>
        <taxon>Arthropoda</taxon>
        <taxon>Hexapoda</taxon>
        <taxon>Insecta</taxon>
        <taxon>Pterygota</taxon>
        <taxon>Neoptera</taxon>
        <taxon>Endopterygota</taxon>
        <taxon>Lepidoptera</taxon>
        <taxon>Glossata</taxon>
        <taxon>Ditrysia</taxon>
        <taxon>Papilionoidea</taxon>
        <taxon>Nymphalidae</taxon>
        <taxon>Heliconiinae</taxon>
        <taxon>Argynnini</taxon>
        <taxon>Brenthis</taxon>
    </lineage>
</organism>
<dbReference type="AlphaFoldDB" id="A0A8J9V1T9"/>
<feature type="region of interest" description="Disordered" evidence="1">
    <location>
        <begin position="51"/>
        <end position="72"/>
    </location>
</feature>
<evidence type="ECO:0000256" key="1">
    <source>
        <dbReference type="SAM" id="MobiDB-lite"/>
    </source>
</evidence>
<feature type="non-terminal residue" evidence="2">
    <location>
        <position position="72"/>
    </location>
</feature>
<protein>
    <submittedName>
        <fullName evidence="2">Uncharacterized protein</fullName>
    </submittedName>
</protein>
<accession>A0A8J9V1T9</accession>
<reference evidence="2" key="1">
    <citation type="submission" date="2021-12" db="EMBL/GenBank/DDBJ databases">
        <authorList>
            <person name="Martin H S."/>
        </authorList>
    </citation>
    <scope>NUCLEOTIDE SEQUENCE</scope>
</reference>
<sequence length="72" mass="7831">MGNSKSKKMKISQADVQPSEDNQERISSLKTESLDVNVSKTSGQVEIAAEQMEEKNNDNASSASTVEVLDDK</sequence>
<evidence type="ECO:0000313" key="2">
    <source>
        <dbReference type="EMBL" id="CAH0723662.1"/>
    </source>
</evidence>
<evidence type="ECO:0000313" key="3">
    <source>
        <dbReference type="Proteomes" id="UP000838878"/>
    </source>
</evidence>
<feature type="compositionally biased region" description="Basic residues" evidence="1">
    <location>
        <begin position="1"/>
        <end position="10"/>
    </location>
</feature>
<dbReference type="OrthoDB" id="7425841at2759"/>
<name>A0A8J9V1T9_9NEOP</name>
<gene>
    <name evidence="2" type="ORF">BINO364_LOCUS9469</name>
</gene>
<feature type="region of interest" description="Disordered" evidence="1">
    <location>
        <begin position="1"/>
        <end position="33"/>
    </location>
</feature>
<proteinExistence type="predicted"/>
<feature type="compositionally biased region" description="Polar residues" evidence="1">
    <location>
        <begin position="14"/>
        <end position="33"/>
    </location>
</feature>